<evidence type="ECO:0000313" key="5">
    <source>
        <dbReference type="Proteomes" id="UP000474054"/>
    </source>
</evidence>
<dbReference type="InterPro" id="IPR018977">
    <property type="entry name" value="NurA_domain"/>
</dbReference>
<dbReference type="SMART" id="SM00933">
    <property type="entry name" value="NurA"/>
    <property type="match status" value="1"/>
</dbReference>
<dbReference type="Proteomes" id="UP000426328">
    <property type="component" value="Chromosome"/>
</dbReference>
<sequence length="401" mass="45884">MIVQLSEAKKYLPEDYVISHEVTEEEKEGENKIEIELLNDFKPVVEPLNFNQEFESIASLDSSTRYLRDISVNLVILGMSIYSNRKGFIDFPLVKEIPYIGVNTYRKILDKISAEMKFIKVKNEINYPLDENYKLDDVADEMRTEAENIGLSEVVNNHDLVILDGPIYPTPLELTEELDLSSPSRLCHQLAYASLVNKRISLLKGNVIGVVKRLENSGKLWKDNQITEEFKKRGKNIRGLKDPTILELIDYEFCRKSGRHSYACIIGPFKIDYNLHVEGPKNCCKGDGNSTYLSNVPAKYAYYIILRKPYVPTTYFRIEGLDESFLEKGMRTALSRLSDRLIPTFIELVDNRAKRISAGLFITAYEIASSYLSIIHDDKLAYDTTVSEFLSVSQQNLTNLL</sequence>
<protein>
    <recommendedName>
        <fullName evidence="1">NurA domain-containing protein</fullName>
    </recommendedName>
</protein>
<reference evidence="3 4" key="2">
    <citation type="submission" date="2019-10" db="EMBL/GenBank/DDBJ databases">
        <title>Genome Sequences from Six Type Strain Members of the Archaeal Family Sulfolobaceae: Acidianus ambivalens, Acidianus infernus, Metallosphaera prunae, Stygiolobus azoricus, Sulfolobus metallicus, and Sulfurisphaera ohwakuensis.</title>
        <authorList>
            <person name="Counts J.A."/>
            <person name="Kelly R.M."/>
        </authorList>
    </citation>
    <scope>NUCLEOTIDE SEQUENCE [LARGE SCALE GENOMIC DNA]</scope>
    <source>
        <strain evidence="3 4">LEI 10</strain>
    </source>
</reference>
<evidence type="ECO:0000313" key="2">
    <source>
        <dbReference type="EMBL" id="MQL54439.1"/>
    </source>
</evidence>
<accession>A0A650CYJ1</accession>
<dbReference type="EMBL" id="WHYS01000001">
    <property type="protein sequence ID" value="MQL54439.1"/>
    <property type="molecule type" value="Genomic_DNA"/>
</dbReference>
<dbReference type="KEGG" id="aamb:D1866_09910"/>
<name>A0A650CYJ1_ACIAM</name>
<evidence type="ECO:0000259" key="1">
    <source>
        <dbReference type="SMART" id="SM00933"/>
    </source>
</evidence>
<proteinExistence type="predicted"/>
<gene>
    <name evidence="3" type="ORF">D1866_09910</name>
    <name evidence="2" type="ORF">GFB69_01350</name>
</gene>
<dbReference type="Pfam" id="PF09376">
    <property type="entry name" value="NurA"/>
    <property type="match status" value="1"/>
</dbReference>
<organism evidence="3 4">
    <name type="scientific">Acidianus ambivalens</name>
    <name type="common">Desulfurolobus ambivalens</name>
    <dbReference type="NCBI Taxonomy" id="2283"/>
    <lineage>
        <taxon>Archaea</taxon>
        <taxon>Thermoproteota</taxon>
        <taxon>Thermoprotei</taxon>
        <taxon>Sulfolobales</taxon>
        <taxon>Sulfolobaceae</taxon>
        <taxon>Acidianus</taxon>
    </lineage>
</organism>
<dbReference type="EMBL" id="CP045482">
    <property type="protein sequence ID" value="QGR22913.1"/>
    <property type="molecule type" value="Genomic_DNA"/>
</dbReference>
<evidence type="ECO:0000313" key="4">
    <source>
        <dbReference type="Proteomes" id="UP000426328"/>
    </source>
</evidence>
<keyword evidence="4" id="KW-1185">Reference proteome</keyword>
<evidence type="ECO:0000313" key="3">
    <source>
        <dbReference type="EMBL" id="QGR22913.1"/>
    </source>
</evidence>
<dbReference type="Proteomes" id="UP000474054">
    <property type="component" value="Unassembled WGS sequence"/>
</dbReference>
<feature type="domain" description="NurA" evidence="1">
    <location>
        <begin position="55"/>
        <end position="355"/>
    </location>
</feature>
<dbReference type="AlphaFoldDB" id="A0A650CYJ1"/>
<reference evidence="2 5" key="1">
    <citation type="submission" date="2019-10" db="EMBL/GenBank/DDBJ databases">
        <title>Comparative genomics of sulfur disproportionating microorganisms.</title>
        <authorList>
            <person name="Ward L.M."/>
            <person name="Bertran E."/>
            <person name="Johnston D."/>
        </authorList>
    </citation>
    <scope>NUCLEOTIDE SEQUENCE [LARGE SCALE GENOMIC DNA]</scope>
    <source>
        <strain evidence="2 5">DSM 3772</strain>
    </source>
</reference>